<evidence type="ECO:0000256" key="3">
    <source>
        <dbReference type="ARBA" id="ARBA00022692"/>
    </source>
</evidence>
<dbReference type="InterPro" id="IPR007156">
    <property type="entry name" value="MamQ_LemA"/>
</dbReference>
<dbReference type="SUPFAM" id="SSF140478">
    <property type="entry name" value="LemA-like"/>
    <property type="match status" value="1"/>
</dbReference>
<organism evidence="6 7">
    <name type="scientific">Tenacibaculum dicentrarchi</name>
    <dbReference type="NCBI Taxonomy" id="669041"/>
    <lineage>
        <taxon>Bacteria</taxon>
        <taxon>Pseudomonadati</taxon>
        <taxon>Bacteroidota</taxon>
        <taxon>Flavobacteriia</taxon>
        <taxon>Flavobacteriales</taxon>
        <taxon>Flavobacteriaceae</taxon>
        <taxon>Tenacibaculum</taxon>
    </lineage>
</organism>
<evidence type="ECO:0000256" key="2">
    <source>
        <dbReference type="ARBA" id="ARBA00008854"/>
    </source>
</evidence>
<keyword evidence="7" id="KW-1185">Reference proteome</keyword>
<evidence type="ECO:0000313" key="6">
    <source>
        <dbReference type="EMBL" id="CAL2076650.1"/>
    </source>
</evidence>
<dbReference type="InterPro" id="IPR023353">
    <property type="entry name" value="LemA-like_dom_sf"/>
</dbReference>
<dbReference type="EMBL" id="OZ038524">
    <property type="protein sequence ID" value="CAL2076650.1"/>
    <property type="molecule type" value="Genomic_DNA"/>
</dbReference>
<dbReference type="PANTHER" id="PTHR34478:SF2">
    <property type="entry name" value="MEMBRANE PROTEIN"/>
    <property type="match status" value="1"/>
</dbReference>
<dbReference type="Gene3D" id="1.20.1440.20">
    <property type="entry name" value="LemA-like domain"/>
    <property type="match status" value="1"/>
</dbReference>
<keyword evidence="5" id="KW-0472">Membrane</keyword>
<dbReference type="Proteomes" id="UP001497514">
    <property type="component" value="Chromosome"/>
</dbReference>
<dbReference type="RefSeq" id="WP_101902566.1">
    <property type="nucleotide sequence ID" value="NZ_JBFKZU010000010.1"/>
</dbReference>
<keyword evidence="3" id="KW-0812">Transmembrane</keyword>
<comment type="subcellular location">
    <subcellularLocation>
        <location evidence="1">Membrane</location>
        <topology evidence="1">Single-pass membrane protein</topology>
    </subcellularLocation>
</comment>
<evidence type="ECO:0000256" key="1">
    <source>
        <dbReference type="ARBA" id="ARBA00004167"/>
    </source>
</evidence>
<evidence type="ECO:0000313" key="7">
    <source>
        <dbReference type="Proteomes" id="UP001497514"/>
    </source>
</evidence>
<dbReference type="Pfam" id="PF04011">
    <property type="entry name" value="LemA"/>
    <property type="match status" value="1"/>
</dbReference>
<name>A0ABM9NRW3_9FLAO</name>
<dbReference type="PANTHER" id="PTHR34478">
    <property type="entry name" value="PROTEIN LEMA"/>
    <property type="match status" value="1"/>
</dbReference>
<evidence type="ECO:0000256" key="4">
    <source>
        <dbReference type="ARBA" id="ARBA00022989"/>
    </source>
</evidence>
<gene>
    <name evidence="6" type="ORF">TD3509T_0345</name>
</gene>
<keyword evidence="4" id="KW-1133">Transmembrane helix</keyword>
<comment type="similarity">
    <text evidence="2">Belongs to the LemA family.</text>
</comment>
<evidence type="ECO:0000256" key="5">
    <source>
        <dbReference type="ARBA" id="ARBA00023136"/>
    </source>
</evidence>
<proteinExistence type="inferred from homology"/>
<sequence>MKKFIPIIIVAIVAFSVFKWAVNFQNTAVEYQENAKTTWSNVESSYQRRNDLIGNLVKTVQGAADFEKNTLIGVINARAKATSVNINAGDLTPENMAQFQKAQAGLSGALSKLLVSVERYPDIKANKNFLELQSQLEGTENRINVARDRFNESVNIYNKLIKKFPGSFLAGLFDFDEMNRYKADRGSENAPNIDFNFK</sequence>
<accession>A0ABM9NRW3</accession>
<protein>
    <submittedName>
        <fullName evidence="6">LemA family protein</fullName>
    </submittedName>
</protein>
<reference evidence="6 7" key="1">
    <citation type="submission" date="2024-05" db="EMBL/GenBank/DDBJ databases">
        <authorList>
            <person name="Duchaud E."/>
        </authorList>
    </citation>
    <scope>NUCLEOTIDE SEQUENCE [LARGE SCALE GENOMIC DNA]</scope>
    <source>
        <strain evidence="6">Ena-SAMPLE-TAB-13-05-2024-13:56:06:370-140309</strain>
    </source>
</reference>
<dbReference type="GeneID" id="65211138"/>